<organism evidence="1 4">
    <name type="scientific">Aliirhizobium cellulosilyticum</name>
    <dbReference type="NCBI Taxonomy" id="393664"/>
    <lineage>
        <taxon>Bacteria</taxon>
        <taxon>Pseudomonadati</taxon>
        <taxon>Pseudomonadota</taxon>
        <taxon>Alphaproteobacteria</taxon>
        <taxon>Hyphomicrobiales</taxon>
        <taxon>Rhizobiaceae</taxon>
        <taxon>Aliirhizobium</taxon>
    </lineage>
</organism>
<dbReference type="Proteomes" id="UP000520770">
    <property type="component" value="Unassembled WGS sequence"/>
</dbReference>
<dbReference type="AlphaFoldDB" id="A0A7W6WNY5"/>
<dbReference type="EMBL" id="JACIGW010000001">
    <property type="protein sequence ID" value="MBB4347551.1"/>
    <property type="molecule type" value="Genomic_DNA"/>
</dbReference>
<dbReference type="RefSeq" id="WP_183686066.1">
    <property type="nucleotide sequence ID" value="NZ_JACIGW010000001.1"/>
</dbReference>
<dbReference type="Proteomes" id="UP000576087">
    <property type="component" value="Unassembled WGS sequence"/>
</dbReference>
<keyword evidence="5" id="KW-1185">Reference proteome</keyword>
<evidence type="ECO:0000313" key="3">
    <source>
        <dbReference type="EMBL" id="MBB4444741.1"/>
    </source>
</evidence>
<dbReference type="Proteomes" id="UP000524535">
    <property type="component" value="Unassembled WGS sequence"/>
</dbReference>
<protein>
    <recommendedName>
        <fullName evidence="7">IS256 family transposase</fullName>
    </recommendedName>
</protein>
<evidence type="ECO:0000313" key="1">
    <source>
        <dbReference type="EMBL" id="MBB4347551.1"/>
    </source>
</evidence>
<gene>
    <name evidence="2" type="ORF">GGE31_000525</name>
    <name evidence="1" type="ORF">GGE33_001259</name>
    <name evidence="3" type="ORF">GGE35_000523</name>
</gene>
<evidence type="ECO:0000313" key="5">
    <source>
        <dbReference type="Proteomes" id="UP000524535"/>
    </source>
</evidence>
<proteinExistence type="predicted"/>
<accession>A0A7W6WNY5</accession>
<comment type="caution">
    <text evidence="1">The sequence shown here is derived from an EMBL/GenBank/DDBJ whole genome shotgun (WGS) entry which is preliminary data.</text>
</comment>
<dbReference type="EMBL" id="JACIGY010000001">
    <property type="protein sequence ID" value="MBB4410054.1"/>
    <property type="molecule type" value="Genomic_DNA"/>
</dbReference>
<evidence type="ECO:0008006" key="7">
    <source>
        <dbReference type="Google" id="ProtNLM"/>
    </source>
</evidence>
<sequence>MSKELDHVNQPSDQSIALFLQENDMDGLTDILVEALFQALSIMDNEKPVMETLH</sequence>
<dbReference type="EMBL" id="JACIHM010000001">
    <property type="protein sequence ID" value="MBB4444741.1"/>
    <property type="molecule type" value="Genomic_DNA"/>
</dbReference>
<evidence type="ECO:0000313" key="4">
    <source>
        <dbReference type="Proteomes" id="UP000520770"/>
    </source>
</evidence>
<name>A0A7W6WNY5_9HYPH</name>
<reference evidence="4 5" key="1">
    <citation type="submission" date="2020-08" db="EMBL/GenBank/DDBJ databases">
        <title>Genomic Encyclopedia of Type Strains, Phase IV (KMG-V): Genome sequencing to study the core and pangenomes of soil and plant-associated prokaryotes.</title>
        <authorList>
            <person name="Whitman W."/>
        </authorList>
    </citation>
    <scope>NUCLEOTIDE SEQUENCE [LARGE SCALE GENOMIC DNA]</scope>
    <source>
        <strain evidence="2 5">SEMIA 444</strain>
        <strain evidence="1 4">SEMIA 448</strain>
        <strain evidence="3 6">SEMIA 452</strain>
    </source>
</reference>
<evidence type="ECO:0000313" key="2">
    <source>
        <dbReference type="EMBL" id="MBB4410054.1"/>
    </source>
</evidence>
<evidence type="ECO:0000313" key="6">
    <source>
        <dbReference type="Proteomes" id="UP000576087"/>
    </source>
</evidence>